<keyword evidence="2" id="KW-1185">Reference proteome</keyword>
<reference evidence="2" key="1">
    <citation type="submission" date="2016-05" db="EMBL/GenBank/DDBJ databases">
        <title>Polynucleobacter sp. QLW-P1FAT50C-4 genome.</title>
        <authorList>
            <person name="Hahn M.W."/>
        </authorList>
    </citation>
    <scope>NUCLEOTIDE SEQUENCE [LARGE SCALE GENOMIC DNA]</scope>
    <source>
        <strain evidence="2">QLW-P1FAT50C-4</strain>
    </source>
</reference>
<accession>A0A191UH66</accession>
<evidence type="ECO:0008006" key="3">
    <source>
        <dbReference type="Google" id="ProtNLM"/>
    </source>
</evidence>
<gene>
    <name evidence="1" type="ORF">A8O14_09180</name>
</gene>
<dbReference type="RefSeq" id="WP_068949241.1">
    <property type="nucleotide sequence ID" value="NZ_CP015922.1"/>
</dbReference>
<organism evidence="1 2">
    <name type="scientific">Polynucleobacter wuianus</name>
    <dbReference type="NCBI Taxonomy" id="1743168"/>
    <lineage>
        <taxon>Bacteria</taxon>
        <taxon>Pseudomonadati</taxon>
        <taxon>Pseudomonadota</taxon>
        <taxon>Betaproteobacteria</taxon>
        <taxon>Burkholderiales</taxon>
        <taxon>Burkholderiaceae</taxon>
        <taxon>Polynucleobacter</taxon>
    </lineage>
</organism>
<name>A0A191UH66_9BURK</name>
<evidence type="ECO:0000313" key="2">
    <source>
        <dbReference type="Proteomes" id="UP000078463"/>
    </source>
</evidence>
<dbReference type="EMBL" id="CP015922">
    <property type="protein sequence ID" value="ANJ00236.1"/>
    <property type="molecule type" value="Genomic_DNA"/>
</dbReference>
<dbReference type="STRING" id="1743168.A8O14_09180"/>
<dbReference type="OrthoDB" id="1551270at2"/>
<dbReference type="Proteomes" id="UP000078463">
    <property type="component" value="Chromosome"/>
</dbReference>
<proteinExistence type="predicted"/>
<sequence>MCNCKHTAADFKLASEAPFNSTFIEVDSEWMEIGLQDVEYMEENFPDTFSIPEKEIRESIPVGMMAKVIVDWGIEDVPNERFWFEVASTQVDDVGNLAYFGVLRNDTIVAPWGAMMGPIYAWNICDVDAEEYFNRNIVGCSCDRCQQVELAA</sequence>
<evidence type="ECO:0000313" key="1">
    <source>
        <dbReference type="EMBL" id="ANJ00236.1"/>
    </source>
</evidence>
<dbReference type="AlphaFoldDB" id="A0A191UH66"/>
<protein>
    <recommendedName>
        <fullName evidence="3">DUF2314 domain-containing protein</fullName>
    </recommendedName>
</protein>
<dbReference type="KEGG" id="pwu:A8O14_09180"/>